<dbReference type="InterPro" id="IPR000210">
    <property type="entry name" value="BTB/POZ_dom"/>
</dbReference>
<dbReference type="InterPro" id="IPR011333">
    <property type="entry name" value="SKP1/BTB/POZ_sf"/>
</dbReference>
<dbReference type="Pfam" id="PF00651">
    <property type="entry name" value="BTB"/>
    <property type="match status" value="2"/>
</dbReference>
<dbReference type="STRING" id="431595.K3WC71"/>
<dbReference type="CDD" id="cd18186">
    <property type="entry name" value="BTB_POZ_ZBTB_KLHL-like"/>
    <property type="match status" value="2"/>
</dbReference>
<feature type="repeat" description="RCC1" evidence="2">
    <location>
        <begin position="394"/>
        <end position="445"/>
    </location>
</feature>
<feature type="domain" description="BTB" evidence="3">
    <location>
        <begin position="631"/>
        <end position="705"/>
    </location>
</feature>
<dbReference type="EnsemblProtists" id="PYU1_T002562">
    <property type="protein sequence ID" value="PYU1_T002562"/>
    <property type="gene ID" value="PYU1_G002559"/>
</dbReference>
<feature type="domain" description="BTB" evidence="3">
    <location>
        <begin position="464"/>
        <end position="549"/>
    </location>
</feature>
<evidence type="ECO:0000256" key="1">
    <source>
        <dbReference type="ARBA" id="ARBA00022737"/>
    </source>
</evidence>
<evidence type="ECO:0000259" key="3">
    <source>
        <dbReference type="PROSITE" id="PS50097"/>
    </source>
</evidence>
<keyword evidence="5" id="KW-1185">Reference proteome</keyword>
<dbReference type="PRINTS" id="PR00633">
    <property type="entry name" value="RCCNDNSATION"/>
</dbReference>
<dbReference type="AlphaFoldDB" id="K3WC71"/>
<dbReference type="PROSITE" id="PS00626">
    <property type="entry name" value="RCC1_2"/>
    <property type="match status" value="3"/>
</dbReference>
<dbReference type="Proteomes" id="UP000019132">
    <property type="component" value="Unassembled WGS sequence"/>
</dbReference>
<reference evidence="4" key="3">
    <citation type="submission" date="2014-11" db="UniProtKB">
        <authorList>
            <consortium name="EnsemblProtists"/>
        </authorList>
    </citation>
    <scope>IDENTIFICATION</scope>
    <source>
        <strain evidence="4">DAOM BR144</strain>
    </source>
</reference>
<dbReference type="Gene3D" id="2.130.10.30">
    <property type="entry name" value="Regulator of chromosome condensation 1/beta-lactamase-inhibitor protein II"/>
    <property type="match status" value="3"/>
</dbReference>
<dbReference type="Pfam" id="PF00415">
    <property type="entry name" value="RCC1"/>
    <property type="match status" value="2"/>
</dbReference>
<evidence type="ECO:0000313" key="4">
    <source>
        <dbReference type="EnsemblProtists" id="PYU1_T002562"/>
    </source>
</evidence>
<proteinExistence type="predicted"/>
<dbReference type="OMA" id="FKTMFEC"/>
<organism evidence="4 5">
    <name type="scientific">Globisporangium ultimum (strain ATCC 200006 / CBS 805.95 / DAOM BR144)</name>
    <name type="common">Pythium ultimum</name>
    <dbReference type="NCBI Taxonomy" id="431595"/>
    <lineage>
        <taxon>Eukaryota</taxon>
        <taxon>Sar</taxon>
        <taxon>Stramenopiles</taxon>
        <taxon>Oomycota</taxon>
        <taxon>Peronosporomycetes</taxon>
        <taxon>Pythiales</taxon>
        <taxon>Pythiaceae</taxon>
        <taxon>Globisporangium</taxon>
    </lineage>
</organism>
<dbReference type="InterPro" id="IPR009091">
    <property type="entry name" value="RCC1/BLIP-II"/>
</dbReference>
<evidence type="ECO:0000256" key="2">
    <source>
        <dbReference type="PROSITE-ProRule" id="PRU00235"/>
    </source>
</evidence>
<feature type="repeat" description="RCC1" evidence="2">
    <location>
        <begin position="333"/>
        <end position="393"/>
    </location>
</feature>
<dbReference type="Pfam" id="PF25390">
    <property type="entry name" value="WD40_RLD"/>
    <property type="match status" value="1"/>
</dbReference>
<reference evidence="5" key="1">
    <citation type="journal article" date="2010" name="Genome Biol.">
        <title>Genome sequence of the necrotrophic plant pathogen Pythium ultimum reveals original pathogenicity mechanisms and effector repertoire.</title>
        <authorList>
            <person name="Levesque C.A."/>
            <person name="Brouwer H."/>
            <person name="Cano L."/>
            <person name="Hamilton J.P."/>
            <person name="Holt C."/>
            <person name="Huitema E."/>
            <person name="Raffaele S."/>
            <person name="Robideau G.P."/>
            <person name="Thines M."/>
            <person name="Win J."/>
            <person name="Zerillo M.M."/>
            <person name="Beakes G.W."/>
            <person name="Boore J.L."/>
            <person name="Busam D."/>
            <person name="Dumas B."/>
            <person name="Ferriera S."/>
            <person name="Fuerstenberg S.I."/>
            <person name="Gachon C.M."/>
            <person name="Gaulin E."/>
            <person name="Govers F."/>
            <person name="Grenville-Briggs L."/>
            <person name="Horner N."/>
            <person name="Hostetler J."/>
            <person name="Jiang R.H."/>
            <person name="Johnson J."/>
            <person name="Krajaejun T."/>
            <person name="Lin H."/>
            <person name="Meijer H.J."/>
            <person name="Moore B."/>
            <person name="Morris P."/>
            <person name="Phuntmart V."/>
            <person name="Puiu D."/>
            <person name="Shetty J."/>
            <person name="Stajich J.E."/>
            <person name="Tripathy S."/>
            <person name="Wawra S."/>
            <person name="van West P."/>
            <person name="Whitty B.R."/>
            <person name="Coutinho P.M."/>
            <person name="Henrissat B."/>
            <person name="Martin F."/>
            <person name="Thomas P.D."/>
            <person name="Tyler B.M."/>
            <person name="De Vries R.P."/>
            <person name="Kamoun S."/>
            <person name="Yandell M."/>
            <person name="Tisserat N."/>
            <person name="Buell C.R."/>
        </authorList>
    </citation>
    <scope>NUCLEOTIDE SEQUENCE</scope>
    <source>
        <strain evidence="5">DAOM:BR144</strain>
    </source>
</reference>
<evidence type="ECO:0000313" key="5">
    <source>
        <dbReference type="Proteomes" id="UP000019132"/>
    </source>
</evidence>
<dbReference type="PROSITE" id="PS50097">
    <property type="entry name" value="BTB"/>
    <property type="match status" value="2"/>
</dbReference>
<dbReference type="InterPro" id="IPR058923">
    <property type="entry name" value="RCC1-like_dom"/>
</dbReference>
<dbReference type="PROSITE" id="PS50012">
    <property type="entry name" value="RCC1_3"/>
    <property type="match status" value="6"/>
</dbReference>
<feature type="repeat" description="RCC1" evidence="2">
    <location>
        <begin position="224"/>
        <end position="275"/>
    </location>
</feature>
<sequence length="785" mass="87192">MALYVWGCNSSQQLGLDEDTKELFDVRKVDALNGQVIVDFSAGENHSLAVNEFGDVFAWGRGKEGQLGLGKRQDQLVRLPQRVTALDDQMIKKVSCGEMHSLALSVTGEVFMWGLLPETRKTRSDIFDHASVSLAGMQQEAMSPRALRENMTDNIMARLMRDSERVYESSLMEGMEVPQEVVQGNVQTVRHPCFVPRPCPSLSKVTIVNIAAGFAHSLASSSCGAVFSCGYNDNGQLGTGSRRNSAAFQKVKALEGYFIEHIACGQQHSLACSHLDAENEQRSGVCFSWGLGILGQLGSGINISWLPMSIEIAEPVVSIAAGSHHSVAVTTDGLVYTWGHSEYGQHGAGEMFYDLQRGSHYFSPRVQESLRSQNVRAKNVACSSHSTFVLAVDGNVYSWGWNAFGILGVGKYQHSVHPQKIFGLKDNTATHVGAGSNHGAAVVKPRGCHYSLRYDQVLKSSEFADIEFIVNNGKARERAHQVVVCARSGYLKGLLRVIMSSKVDVDTEDTAPDDDESKIFVVDEFKDVDGQVFRSFLLYLYTNRVEIPSHKRKALADFATRVCHDELAYECQDMWRKQRQENVDLSDEIRQFGNDMQHMMLCPTFADVEFLWPIQEESEQVPATETKKRYERLPGHKAVLSQVDYFRTMFTGGFSEGASYTNSSASSAGKLHEIELHYMHHDGVSLDAFKNLLLWIYTGSFELLKDLDPNDMMELYVGASLIGLNYLASLCERQLAEILPQLDPDSLSACLDFAERFDARRLKTLSQQILQKGDQVGASSDTDRA</sequence>
<reference evidence="5" key="2">
    <citation type="submission" date="2010-04" db="EMBL/GenBank/DDBJ databases">
        <authorList>
            <person name="Buell R."/>
            <person name="Hamilton J."/>
            <person name="Hostetler J."/>
        </authorList>
    </citation>
    <scope>NUCLEOTIDE SEQUENCE [LARGE SCALE GENOMIC DNA]</scope>
    <source>
        <strain evidence="5">DAOM:BR144</strain>
    </source>
</reference>
<feature type="repeat" description="RCC1" evidence="2">
    <location>
        <begin position="54"/>
        <end position="107"/>
    </location>
</feature>
<dbReference type="Gene3D" id="3.30.710.10">
    <property type="entry name" value="Potassium Channel Kv1.1, Chain A"/>
    <property type="match status" value="2"/>
</dbReference>
<dbReference type="PANTHER" id="PTHR22872">
    <property type="entry name" value="BTK-BINDING PROTEIN-RELATED"/>
    <property type="match status" value="1"/>
</dbReference>
<dbReference type="InterPro" id="IPR051625">
    <property type="entry name" value="Signaling_Regulatory_Domain"/>
</dbReference>
<accession>K3WC71</accession>
<dbReference type="SUPFAM" id="SSF50985">
    <property type="entry name" value="RCC1/BLIP-II"/>
    <property type="match status" value="1"/>
</dbReference>
<dbReference type="HOGENOM" id="CLU_357351_0_0_1"/>
<dbReference type="VEuPathDB" id="FungiDB:PYU1_G002559"/>
<dbReference type="InterPro" id="IPR000408">
    <property type="entry name" value="Reg_chr_condens"/>
</dbReference>
<dbReference type="InParanoid" id="K3WC71"/>
<feature type="repeat" description="RCC1" evidence="2">
    <location>
        <begin position="1"/>
        <end position="53"/>
    </location>
</feature>
<keyword evidence="1" id="KW-0677">Repeat</keyword>
<protein>
    <recommendedName>
        <fullName evidence="3">BTB domain-containing protein</fullName>
    </recommendedName>
</protein>
<dbReference type="eggNOG" id="KOG0941">
    <property type="taxonomic scope" value="Eukaryota"/>
</dbReference>
<dbReference type="SUPFAM" id="SSF54695">
    <property type="entry name" value="POZ domain"/>
    <property type="match status" value="2"/>
</dbReference>
<dbReference type="SMART" id="SM00225">
    <property type="entry name" value="BTB"/>
    <property type="match status" value="2"/>
</dbReference>
<name>K3WC71_GLOUD</name>
<feature type="repeat" description="RCC1" evidence="2">
    <location>
        <begin position="284"/>
        <end position="332"/>
    </location>
</feature>